<comment type="caution">
    <text evidence="14">The sequence shown here is derived from an EMBL/GenBank/DDBJ whole genome shotgun (WGS) entry which is preliminary data.</text>
</comment>
<feature type="binding site" evidence="12">
    <location>
        <position position="84"/>
    </location>
    <ligand>
        <name>Zn(2+)</name>
        <dbReference type="ChEBI" id="CHEBI:29105"/>
        <label>1</label>
        <note>catalytic</note>
    </ligand>
</feature>
<feature type="binding site" evidence="12">
    <location>
        <position position="85"/>
    </location>
    <ligand>
        <name>Zn(2+)</name>
        <dbReference type="ChEBI" id="CHEBI:29105"/>
        <label>1</label>
        <note>catalytic</note>
    </ligand>
</feature>
<dbReference type="NCBIfam" id="TIGR00649">
    <property type="entry name" value="MG423"/>
    <property type="match status" value="1"/>
</dbReference>
<dbReference type="GO" id="GO:0006364">
    <property type="term" value="P:rRNA processing"/>
    <property type="evidence" value="ECO:0007669"/>
    <property type="project" value="UniProtKB-UniRule"/>
</dbReference>
<feature type="binding site" evidence="12">
    <location>
        <position position="148"/>
    </location>
    <ligand>
        <name>Zn(2+)</name>
        <dbReference type="ChEBI" id="CHEBI:29105"/>
        <label>1</label>
        <note>catalytic</note>
    </ligand>
</feature>
<comment type="subcellular location">
    <subcellularLocation>
        <location evidence="9">Cytoplasm</location>
    </subcellularLocation>
</comment>
<keyword evidence="4 9" id="KW-0255">Endonuclease</keyword>
<comment type="function">
    <text evidence="9">An RNase that has 5'-3' exonuclease and possibly endonuclease activity. Involved in maturation of rRNA and in some organisms also mRNA maturation and/or decay.</text>
</comment>
<feature type="domain" description="Metallo-beta-lactamase" evidence="13">
    <location>
        <begin position="27"/>
        <end position="213"/>
    </location>
</feature>
<comment type="subunit">
    <text evidence="9">Homodimer, may be a subunit of the RNA degradosome.</text>
</comment>
<dbReference type="Pfam" id="PF17770">
    <property type="entry name" value="RNase_J_C"/>
    <property type="match status" value="1"/>
</dbReference>
<dbReference type="Pfam" id="PF00753">
    <property type="entry name" value="Lactamase_B"/>
    <property type="match status" value="1"/>
</dbReference>
<dbReference type="Gene3D" id="3.40.50.10710">
    <property type="entry name" value="Metallo-hydrolase/oxidoreductase"/>
    <property type="match status" value="1"/>
</dbReference>
<dbReference type="GO" id="GO:0004521">
    <property type="term" value="F:RNA endonuclease activity"/>
    <property type="evidence" value="ECO:0007669"/>
    <property type="project" value="UniProtKB-UniRule"/>
</dbReference>
<keyword evidence="5 9" id="KW-0378">Hydrolase</keyword>
<feature type="binding site" evidence="9 11">
    <location>
        <begin position="372"/>
        <end position="376"/>
    </location>
    <ligand>
        <name>substrate</name>
    </ligand>
</feature>
<feature type="binding site" evidence="12">
    <location>
        <position position="55"/>
    </location>
    <ligand>
        <name>Ca(2+)</name>
        <dbReference type="ChEBI" id="CHEBI:29108"/>
    </ligand>
</feature>
<dbReference type="PANTHER" id="PTHR43694:SF1">
    <property type="entry name" value="RIBONUCLEASE J"/>
    <property type="match status" value="1"/>
</dbReference>
<keyword evidence="8 9" id="KW-0694">RNA-binding</keyword>
<keyword evidence="7 9" id="KW-0269">Exonuclease</keyword>
<evidence type="ECO:0000256" key="8">
    <source>
        <dbReference type="ARBA" id="ARBA00022884"/>
    </source>
</evidence>
<evidence type="ECO:0000256" key="5">
    <source>
        <dbReference type="ARBA" id="ARBA00022801"/>
    </source>
</evidence>
<evidence type="ECO:0000256" key="1">
    <source>
        <dbReference type="ARBA" id="ARBA00022490"/>
    </source>
</evidence>
<name>A0A1G1W1N9_9BACT</name>
<dbReference type="STRING" id="1802591.A2113_00245"/>
<dbReference type="InterPro" id="IPR036866">
    <property type="entry name" value="RibonucZ/Hydroxyglut_hydro"/>
</dbReference>
<dbReference type="InterPro" id="IPR055132">
    <property type="entry name" value="RNase_J_b_CASP"/>
</dbReference>
<keyword evidence="6 12" id="KW-0862">Zinc</keyword>
<keyword evidence="12" id="KW-0106">Calcium</keyword>
<evidence type="ECO:0000259" key="13">
    <source>
        <dbReference type="SMART" id="SM00849"/>
    </source>
</evidence>
<comment type="cofactor">
    <cofactor evidence="12">
        <name>Zn(2+)</name>
        <dbReference type="ChEBI" id="CHEBI:29105"/>
    </cofactor>
    <text evidence="12">Binds 2 Zn(2+) ions per subunit. It is not clear if Zn(2+) or Mg(2+) is physiologically important.</text>
</comment>
<dbReference type="Gene3D" id="3.60.15.10">
    <property type="entry name" value="Ribonuclease Z/Hydroxyacylglutathione hydrolase-like"/>
    <property type="match status" value="1"/>
</dbReference>
<feature type="binding site" evidence="11">
    <location>
        <begin position="239"/>
        <end position="241"/>
    </location>
    <ligand>
        <name>substrate</name>
    </ligand>
</feature>
<dbReference type="PANTHER" id="PTHR43694">
    <property type="entry name" value="RIBONUCLEASE J"/>
    <property type="match status" value="1"/>
</dbReference>
<accession>A0A1G1W1N9</accession>
<dbReference type="InterPro" id="IPR001279">
    <property type="entry name" value="Metallo-B-lactamas"/>
</dbReference>
<feature type="binding site" evidence="12">
    <location>
        <position position="170"/>
    </location>
    <ligand>
        <name>Zn(2+)</name>
        <dbReference type="ChEBI" id="CHEBI:29105"/>
        <label>1</label>
        <note>catalytic</note>
    </ligand>
</feature>
<evidence type="ECO:0000256" key="10">
    <source>
        <dbReference type="PIRSR" id="PIRSR004803-1"/>
    </source>
</evidence>
<dbReference type="EMBL" id="MHCN01000015">
    <property type="protein sequence ID" value="OGY21307.1"/>
    <property type="molecule type" value="Genomic_DNA"/>
</dbReference>
<feature type="binding site" evidence="12">
    <location>
        <position position="80"/>
    </location>
    <ligand>
        <name>Zn(2+)</name>
        <dbReference type="ChEBI" id="CHEBI:29105"/>
        <label>1</label>
        <note>catalytic</note>
    </ligand>
</feature>
<evidence type="ECO:0000313" key="14">
    <source>
        <dbReference type="EMBL" id="OGY21307.1"/>
    </source>
</evidence>
<dbReference type="GO" id="GO:0008270">
    <property type="term" value="F:zinc ion binding"/>
    <property type="evidence" value="ECO:0007669"/>
    <property type="project" value="InterPro"/>
</dbReference>
<evidence type="ECO:0000256" key="3">
    <source>
        <dbReference type="ARBA" id="ARBA00022723"/>
    </source>
</evidence>
<evidence type="ECO:0000256" key="4">
    <source>
        <dbReference type="ARBA" id="ARBA00022759"/>
    </source>
</evidence>
<keyword evidence="1 9" id="KW-0963">Cytoplasm</keyword>
<protein>
    <recommendedName>
        <fullName evidence="9">Ribonuclease J</fullName>
        <shortName evidence="9">RNase J</shortName>
        <ecNumber evidence="9">3.1.-.-</ecNumber>
    </recommendedName>
</protein>
<dbReference type="InterPro" id="IPR011108">
    <property type="entry name" value="RMMBL"/>
</dbReference>
<feature type="binding site" evidence="12">
    <location>
        <position position="57"/>
    </location>
    <ligand>
        <name>Ca(2+)</name>
        <dbReference type="ChEBI" id="CHEBI:29108"/>
    </ligand>
</feature>
<keyword evidence="9" id="KW-0698">rRNA processing</keyword>
<organism evidence="14 15">
    <name type="scientific">Candidatus Woykebacteria bacterium GWA1_44_8</name>
    <dbReference type="NCBI Taxonomy" id="1802591"/>
    <lineage>
        <taxon>Bacteria</taxon>
        <taxon>Candidatus Woykeibacteriota</taxon>
    </lineage>
</organism>
<dbReference type="GO" id="GO:0005737">
    <property type="term" value="C:cytoplasm"/>
    <property type="evidence" value="ECO:0007669"/>
    <property type="project" value="UniProtKB-SubCell"/>
</dbReference>
<dbReference type="GO" id="GO:0004534">
    <property type="term" value="F:5'-3' RNA exonuclease activity"/>
    <property type="evidence" value="ECO:0007669"/>
    <property type="project" value="UniProtKB-UniRule"/>
</dbReference>
<proteinExistence type="inferred from homology"/>
<dbReference type="HAMAP" id="MF_01491">
    <property type="entry name" value="RNase_J_bact"/>
    <property type="match status" value="1"/>
</dbReference>
<comment type="cofactor">
    <cofactor evidence="12">
        <name>Ca(2+)</name>
        <dbReference type="ChEBI" id="CHEBI:29108"/>
    </cofactor>
    <text evidence="12">Binds 1 Ca(2+) cation per subunit. Seen in 1 crystal structure, it is not clear if it is physiologically important.</text>
</comment>
<evidence type="ECO:0000256" key="9">
    <source>
        <dbReference type="HAMAP-Rule" id="MF_01491"/>
    </source>
</evidence>
<dbReference type="InterPro" id="IPR042173">
    <property type="entry name" value="RNase_J_2"/>
</dbReference>
<dbReference type="CDD" id="cd07714">
    <property type="entry name" value="RNaseJ_MBL-fold"/>
    <property type="match status" value="1"/>
</dbReference>
<reference evidence="14 15" key="1">
    <citation type="journal article" date="2016" name="Nat. Commun.">
        <title>Thousands of microbial genomes shed light on interconnected biogeochemical processes in an aquifer system.</title>
        <authorList>
            <person name="Anantharaman K."/>
            <person name="Brown C.T."/>
            <person name="Hug L.A."/>
            <person name="Sharon I."/>
            <person name="Castelle C.J."/>
            <person name="Probst A.J."/>
            <person name="Thomas B.C."/>
            <person name="Singh A."/>
            <person name="Wilkins M.J."/>
            <person name="Karaoz U."/>
            <person name="Brodie E.L."/>
            <person name="Williams K.H."/>
            <person name="Hubbard S.S."/>
            <person name="Banfield J.F."/>
        </authorList>
    </citation>
    <scope>NUCLEOTIDE SEQUENCE [LARGE SCALE GENOMIC DNA]</scope>
</reference>
<dbReference type="InterPro" id="IPR041636">
    <property type="entry name" value="RNase_J_C"/>
</dbReference>
<dbReference type="SUPFAM" id="SSF56281">
    <property type="entry name" value="Metallo-hydrolase/oxidoreductase"/>
    <property type="match status" value="1"/>
</dbReference>
<evidence type="ECO:0000313" key="15">
    <source>
        <dbReference type="Proteomes" id="UP000176299"/>
    </source>
</evidence>
<keyword evidence="3 12" id="KW-0479">Metal-binding</keyword>
<dbReference type="InterPro" id="IPR004613">
    <property type="entry name" value="RNase_J"/>
</dbReference>
<dbReference type="SMART" id="SM00849">
    <property type="entry name" value="Lactamase_B"/>
    <property type="match status" value="1"/>
</dbReference>
<keyword evidence="2 9" id="KW-0540">Nuclease</keyword>
<feature type="binding site" evidence="12">
    <location>
        <position position="82"/>
    </location>
    <ligand>
        <name>Zn(2+)</name>
        <dbReference type="ChEBI" id="CHEBI:29105"/>
        <label>1</label>
        <note>catalytic</note>
    </ligand>
</feature>
<dbReference type="Gene3D" id="3.10.20.580">
    <property type="match status" value="1"/>
</dbReference>
<dbReference type="Proteomes" id="UP000176299">
    <property type="component" value="Unassembled WGS sequence"/>
</dbReference>
<evidence type="ECO:0000256" key="11">
    <source>
        <dbReference type="PIRSR" id="PIRSR004803-2"/>
    </source>
</evidence>
<sequence length="561" mass="62082">MSRKFKFGRKKKEKLRFIPLGGNGQVTKNMFVYEYKDDIVLVDCGMGFPSEMLYGVDMVIPDISYLADKRQKIRGFLITHGHEDHIGALPYIIDKISVPIYATKLVTGLIKVRLKEAGKLANTNFVQIEPRKKYQLGAFSVEPFQVSHSIPDSVGFAITTPLGTTIHTGDYKFDPSPIDGRTTDVECLTKYGNNRVLALMSDCLRSEKPGTTLSESSLKERFDEAMREASGRVIITTFSSNVSRIQQAVDASLKHNRKVAIIGRSMEQNAQVAAELGYLRVPADILVNVAKIEGIPDQSLTLVVAGSQGQPGSALSRIASGEHKYVTIKEGDLIIFSADPIPGNQDAVYEMIDNLSRLGAVVKYSDITSDFHVSGHGAQNELLLMLSLTKPKYLVPISAMHRQMHQFAQLAQNTGVPRQNIFIVDEGGIIEFDQNNAWIAGQIETTNVFVDGIGVGDVGSIVLRDRKVLAEEGIVVVIVTVHKKTNHLIGEPEIISRGFVYMKESEVLINQARGVIKKSLDSGKKIKNWLSVKEKISEDLERFLFKKTARRPMVLPVIVDV</sequence>
<dbReference type="Pfam" id="PF22505">
    <property type="entry name" value="RNase_J_b_CASP"/>
    <property type="match status" value="1"/>
</dbReference>
<feature type="active site" description="Proton acceptor" evidence="10">
    <location>
        <position position="376"/>
    </location>
</feature>
<evidence type="ECO:0000256" key="12">
    <source>
        <dbReference type="PIRSR" id="PIRSR004803-3"/>
    </source>
</evidence>
<dbReference type="Pfam" id="PF07521">
    <property type="entry name" value="RMMBL"/>
    <property type="match status" value="1"/>
</dbReference>
<dbReference type="GO" id="GO:0003723">
    <property type="term" value="F:RNA binding"/>
    <property type="evidence" value="ECO:0007669"/>
    <property type="project" value="UniProtKB-UniRule"/>
</dbReference>
<dbReference type="EC" id="3.1.-.-" evidence="9"/>
<gene>
    <name evidence="9" type="primary">rnj</name>
    <name evidence="14" type="ORF">A2113_00245</name>
</gene>
<dbReference type="InterPro" id="IPR030854">
    <property type="entry name" value="RNase_J_bac"/>
</dbReference>
<dbReference type="PIRSF" id="PIRSF004803">
    <property type="entry name" value="RnjA"/>
    <property type="match status" value="1"/>
</dbReference>
<feature type="binding site" evidence="12">
    <location>
        <position position="451"/>
    </location>
    <ligand>
        <name>Ca(2+)</name>
        <dbReference type="ChEBI" id="CHEBI:29108"/>
    </ligand>
</feature>
<dbReference type="AlphaFoldDB" id="A0A1G1W1N9"/>
<feature type="active site" description="Proton donor" evidence="10">
    <location>
        <position position="202"/>
    </location>
</feature>
<evidence type="ECO:0000256" key="2">
    <source>
        <dbReference type="ARBA" id="ARBA00022722"/>
    </source>
</evidence>
<comment type="similarity">
    <text evidence="9">Belongs to the metallo-beta-lactamase superfamily. RNA-metabolizing metallo-beta-lactamase-like family. Bacterial RNase J subfamily.</text>
</comment>
<evidence type="ECO:0000256" key="6">
    <source>
        <dbReference type="ARBA" id="ARBA00022833"/>
    </source>
</evidence>
<evidence type="ECO:0000256" key="7">
    <source>
        <dbReference type="ARBA" id="ARBA00022839"/>
    </source>
</evidence>